<dbReference type="GO" id="GO:0016020">
    <property type="term" value="C:membrane"/>
    <property type="evidence" value="ECO:0007669"/>
    <property type="project" value="UniProtKB-SubCell"/>
</dbReference>
<comment type="subcellular location">
    <subcellularLocation>
        <location evidence="1">Membrane</location>
        <topology evidence="1">Multi-pass membrane protein</topology>
    </subcellularLocation>
</comment>
<evidence type="ECO:0000259" key="6">
    <source>
        <dbReference type="PROSITE" id="PS50850"/>
    </source>
</evidence>
<name>A0A135HZB5_9HYPH</name>
<dbReference type="InterPro" id="IPR020846">
    <property type="entry name" value="MFS_dom"/>
</dbReference>
<evidence type="ECO:0000256" key="2">
    <source>
        <dbReference type="ARBA" id="ARBA00022692"/>
    </source>
</evidence>
<feature type="transmembrane region" description="Helical" evidence="5">
    <location>
        <begin position="120"/>
        <end position="140"/>
    </location>
</feature>
<evidence type="ECO:0000313" key="7">
    <source>
        <dbReference type="EMBL" id="KXF78511.1"/>
    </source>
</evidence>
<feature type="transmembrane region" description="Helical" evidence="5">
    <location>
        <begin position="92"/>
        <end position="114"/>
    </location>
</feature>
<comment type="caution">
    <text evidence="7">The sequence shown here is derived from an EMBL/GenBank/DDBJ whole genome shotgun (WGS) entry which is preliminary data.</text>
</comment>
<evidence type="ECO:0000256" key="3">
    <source>
        <dbReference type="ARBA" id="ARBA00022989"/>
    </source>
</evidence>
<dbReference type="InterPro" id="IPR005829">
    <property type="entry name" value="Sugar_transporter_CS"/>
</dbReference>
<dbReference type="STRING" id="1494590.ATN84_01580"/>
<proteinExistence type="predicted"/>
<keyword evidence="8" id="KW-1185">Reference proteome</keyword>
<sequence>MLIPAVLVVMNIAYSLSAYPVGILSDSLGRKMLLVFGLILLLAADIVLAFASGLAAVMIGVTLWSLHMGFTQGLLSALIADAAPPELRGTAFGLFNLVAGVALLLASIIAGAFWDIVGPQGTFLAGASFAVLTLIGLVLIRHRLEGGEVLDAK</sequence>
<keyword evidence="2 5" id="KW-0812">Transmembrane</keyword>
<keyword evidence="4 5" id="KW-0472">Membrane</keyword>
<organism evidence="7 8">
    <name type="scientific">Paramesorhizobium deserti</name>
    <dbReference type="NCBI Taxonomy" id="1494590"/>
    <lineage>
        <taxon>Bacteria</taxon>
        <taxon>Pseudomonadati</taxon>
        <taxon>Pseudomonadota</taxon>
        <taxon>Alphaproteobacteria</taxon>
        <taxon>Hyphomicrobiales</taxon>
        <taxon>Phyllobacteriaceae</taxon>
        <taxon>Paramesorhizobium</taxon>
    </lineage>
</organism>
<dbReference type="Proteomes" id="UP000070107">
    <property type="component" value="Unassembled WGS sequence"/>
</dbReference>
<dbReference type="Pfam" id="PF07690">
    <property type="entry name" value="MFS_1"/>
    <property type="match status" value="1"/>
</dbReference>
<evidence type="ECO:0000256" key="1">
    <source>
        <dbReference type="ARBA" id="ARBA00004141"/>
    </source>
</evidence>
<feature type="transmembrane region" description="Helical" evidence="5">
    <location>
        <begin position="57"/>
        <end position="80"/>
    </location>
</feature>
<feature type="transmembrane region" description="Helical" evidence="5">
    <location>
        <begin position="32"/>
        <end position="51"/>
    </location>
</feature>
<dbReference type="PANTHER" id="PTHR23518:SF2">
    <property type="entry name" value="MAJOR FACILITATOR SUPERFAMILY TRANSPORTER"/>
    <property type="match status" value="1"/>
</dbReference>
<reference evidence="7 8" key="1">
    <citation type="submission" date="2015-11" db="EMBL/GenBank/DDBJ databases">
        <title>Draft genome sequence of Paramesorhizobium deserti A-3-E, a strain highly resistant to diverse beta-lactam antibiotics.</title>
        <authorList>
            <person name="Lv R."/>
            <person name="Yang X."/>
            <person name="Fang N."/>
            <person name="Guo J."/>
            <person name="Luo X."/>
            <person name="Peng F."/>
            <person name="Yang R."/>
            <person name="Cui Y."/>
            <person name="Fang C."/>
            <person name="Song Y."/>
        </authorList>
    </citation>
    <scope>NUCLEOTIDE SEQUENCE [LARGE SCALE GENOMIC DNA]</scope>
    <source>
        <strain evidence="7 8">A-3-E</strain>
    </source>
</reference>
<evidence type="ECO:0000256" key="4">
    <source>
        <dbReference type="ARBA" id="ARBA00023136"/>
    </source>
</evidence>
<gene>
    <name evidence="7" type="ORF">ATN84_01580</name>
</gene>
<dbReference type="InterPro" id="IPR036259">
    <property type="entry name" value="MFS_trans_sf"/>
</dbReference>
<dbReference type="PROSITE" id="PS50850">
    <property type="entry name" value="MFS"/>
    <property type="match status" value="1"/>
</dbReference>
<dbReference type="AlphaFoldDB" id="A0A135HZB5"/>
<dbReference type="Gene3D" id="1.20.1250.20">
    <property type="entry name" value="MFS general substrate transporter like domains"/>
    <property type="match status" value="1"/>
</dbReference>
<dbReference type="InterPro" id="IPR011701">
    <property type="entry name" value="MFS"/>
</dbReference>
<evidence type="ECO:0000313" key="8">
    <source>
        <dbReference type="Proteomes" id="UP000070107"/>
    </source>
</evidence>
<accession>A0A135HZB5</accession>
<dbReference type="GO" id="GO:0022857">
    <property type="term" value="F:transmembrane transporter activity"/>
    <property type="evidence" value="ECO:0007669"/>
    <property type="project" value="InterPro"/>
</dbReference>
<dbReference type="SUPFAM" id="SSF103473">
    <property type="entry name" value="MFS general substrate transporter"/>
    <property type="match status" value="1"/>
</dbReference>
<keyword evidence="3 5" id="KW-1133">Transmembrane helix</keyword>
<protein>
    <recommendedName>
        <fullName evidence="6">Major facilitator superfamily (MFS) profile domain-containing protein</fullName>
    </recommendedName>
</protein>
<dbReference type="PROSITE" id="PS00216">
    <property type="entry name" value="SUGAR_TRANSPORT_1"/>
    <property type="match status" value="1"/>
</dbReference>
<dbReference type="EMBL" id="LNTU01000001">
    <property type="protein sequence ID" value="KXF78511.1"/>
    <property type="molecule type" value="Genomic_DNA"/>
</dbReference>
<dbReference type="PANTHER" id="PTHR23518">
    <property type="entry name" value="C-METHYLTRANSFERASE"/>
    <property type="match status" value="1"/>
</dbReference>
<evidence type="ECO:0000256" key="5">
    <source>
        <dbReference type="SAM" id="Phobius"/>
    </source>
</evidence>
<feature type="domain" description="Major facilitator superfamily (MFS) profile" evidence="6">
    <location>
        <begin position="1"/>
        <end position="153"/>
    </location>
</feature>
<feature type="transmembrane region" description="Helical" evidence="5">
    <location>
        <begin position="6"/>
        <end position="25"/>
    </location>
</feature>